<organism evidence="2 3">
    <name type="scientific">Streptomyces canus</name>
    <dbReference type="NCBI Taxonomy" id="58343"/>
    <lineage>
        <taxon>Bacteria</taxon>
        <taxon>Bacillati</taxon>
        <taxon>Actinomycetota</taxon>
        <taxon>Actinomycetes</taxon>
        <taxon>Kitasatosporales</taxon>
        <taxon>Streptomycetaceae</taxon>
        <taxon>Streptomyces</taxon>
        <taxon>Streptomyces aurantiacus group</taxon>
    </lineage>
</organism>
<feature type="region of interest" description="Disordered" evidence="1">
    <location>
        <begin position="1"/>
        <end position="21"/>
    </location>
</feature>
<evidence type="ECO:0000256" key="1">
    <source>
        <dbReference type="SAM" id="MobiDB-lite"/>
    </source>
</evidence>
<evidence type="ECO:0000313" key="3">
    <source>
        <dbReference type="Proteomes" id="UP000053669"/>
    </source>
</evidence>
<gene>
    <name evidence="2" type="ORF">AQJ46_48490</name>
</gene>
<evidence type="ECO:0000313" key="2">
    <source>
        <dbReference type="EMBL" id="KUN57218.1"/>
    </source>
</evidence>
<accession>A0A101RKK4</accession>
<sequence>MPRRGEYTRDFPIPAPRSAEPEPARIGLREVIAFESNGDKVVFTLDPSDFTCSVLVGQLADEWGELAAAETWSASTVRSYRTAIESFCEHVDATVPRAGSASLGGAEPDLHFAVTEWIRLLPGDFLPGSRMPAWHAGRIRTLIARRIEHPDRSVAGHMPGWVGGALGLRRGQCVELDEFTRADKKALVQAAWADHLAIKARVERGWEFAQSGSNPAEGGWHELANLLWAIAHQEGACEEIIRQLPPWRDMPASLRDLLPEGVEPRSGKRMLVRFLVRQLYLHNLDLQSYRILLMAATGRSAEEVASLTEDTIEFGPRSVLIDFAKGRAHAQMRQAFSASGTASAASLHPGRPRLDAADLVRTLLELSRPLARRAGADPVPLFLKASLDIHSLRIAPFDGAQAGTSLVSWLQIHGVHVDGPADIRRLRKSGKVEKAIAFQGRVSDIADDHSEEVFRRHYAHGTTLRVISGNVITAAQSRWFAQAIDGPVVLTGDAEQTLEEPGSADALGLTREEIEDLRSGQLNMGVSSCKDPFSSPFGRPGQLCPVAPTRCLECRNAFVLPSNLPQLLLFADHLAQLQLRSSPQHFHALWGQSRINVNEAIRARTDAEIAEAHRQIAAEGLSLQLPLAAHVEFDA</sequence>
<proteinExistence type="predicted"/>
<dbReference type="EMBL" id="LMWU01000077">
    <property type="protein sequence ID" value="KUN57218.1"/>
    <property type="molecule type" value="Genomic_DNA"/>
</dbReference>
<protein>
    <submittedName>
        <fullName evidence="2">Uncharacterized protein</fullName>
    </submittedName>
</protein>
<comment type="caution">
    <text evidence="2">The sequence shown here is derived from an EMBL/GenBank/DDBJ whole genome shotgun (WGS) entry which is preliminary data.</text>
</comment>
<name>A0A101RKK4_9ACTN</name>
<dbReference type="RefSeq" id="WP_059211758.1">
    <property type="nucleotide sequence ID" value="NZ_KQ948685.1"/>
</dbReference>
<dbReference type="Proteomes" id="UP000053669">
    <property type="component" value="Unassembled WGS sequence"/>
</dbReference>
<reference evidence="2 3" key="1">
    <citation type="submission" date="2015-10" db="EMBL/GenBank/DDBJ databases">
        <title>Draft genome sequence of Streptomyces canus DSM 40017, type strain for the species Streptomyces canus.</title>
        <authorList>
            <person name="Ruckert C."/>
            <person name="Winkler A."/>
            <person name="Kalinowski J."/>
            <person name="Kampfer P."/>
            <person name="Glaeser S."/>
        </authorList>
    </citation>
    <scope>NUCLEOTIDE SEQUENCE [LARGE SCALE GENOMIC DNA]</scope>
    <source>
        <strain evidence="2 3">DSM 40017</strain>
    </source>
</reference>
<dbReference type="AlphaFoldDB" id="A0A101RKK4"/>